<comment type="caution">
    <text evidence="2">The sequence shown here is derived from an EMBL/GenBank/DDBJ whole genome shotgun (WGS) entry which is preliminary data.</text>
</comment>
<sequence>MGCAGSREELPEPHPYEGPLQPARPVQLLGSRSGGTGGRSGVTHSSGRDSIELPNRSAQHDNEIAVVTAARTARDRAVEDFHNEPEESRGGWLRPSHTRREAVPLYAYPLQAPSAAEFARIMEEQGTGPAFRREAAKSQQSMERRQKAAAATVETH</sequence>
<feature type="region of interest" description="Disordered" evidence="1">
    <location>
        <begin position="1"/>
        <end position="63"/>
    </location>
</feature>
<feature type="compositionally biased region" description="Basic and acidic residues" evidence="1">
    <location>
        <begin position="1"/>
        <end position="15"/>
    </location>
</feature>
<dbReference type="Proteomes" id="UP001271007">
    <property type="component" value="Unassembled WGS sequence"/>
</dbReference>
<dbReference type="EMBL" id="JAWDJX010000018">
    <property type="protein sequence ID" value="KAK3052885.1"/>
    <property type="molecule type" value="Genomic_DNA"/>
</dbReference>
<keyword evidence="3" id="KW-1185">Reference proteome</keyword>
<accession>A0AAJ0GBX0</accession>
<feature type="compositionally biased region" description="Basic and acidic residues" evidence="1">
    <location>
        <begin position="131"/>
        <end position="146"/>
    </location>
</feature>
<evidence type="ECO:0000313" key="2">
    <source>
        <dbReference type="EMBL" id="KAK3052885.1"/>
    </source>
</evidence>
<gene>
    <name evidence="2" type="ORF">LTR09_005949</name>
</gene>
<reference evidence="2" key="1">
    <citation type="submission" date="2023-04" db="EMBL/GenBank/DDBJ databases">
        <title>Black Yeasts Isolated from many extreme environments.</title>
        <authorList>
            <person name="Coleine C."/>
            <person name="Stajich J.E."/>
            <person name="Selbmann L."/>
        </authorList>
    </citation>
    <scope>NUCLEOTIDE SEQUENCE</scope>
    <source>
        <strain evidence="2">CCFEE 5312</strain>
    </source>
</reference>
<evidence type="ECO:0000256" key="1">
    <source>
        <dbReference type="SAM" id="MobiDB-lite"/>
    </source>
</evidence>
<name>A0AAJ0GBX0_9PEZI</name>
<organism evidence="2 3">
    <name type="scientific">Extremus antarcticus</name>
    <dbReference type="NCBI Taxonomy" id="702011"/>
    <lineage>
        <taxon>Eukaryota</taxon>
        <taxon>Fungi</taxon>
        <taxon>Dikarya</taxon>
        <taxon>Ascomycota</taxon>
        <taxon>Pezizomycotina</taxon>
        <taxon>Dothideomycetes</taxon>
        <taxon>Dothideomycetidae</taxon>
        <taxon>Mycosphaerellales</taxon>
        <taxon>Extremaceae</taxon>
        <taxon>Extremus</taxon>
    </lineage>
</organism>
<feature type="region of interest" description="Disordered" evidence="1">
    <location>
        <begin position="125"/>
        <end position="156"/>
    </location>
</feature>
<dbReference type="AlphaFoldDB" id="A0AAJ0GBX0"/>
<evidence type="ECO:0000313" key="3">
    <source>
        <dbReference type="Proteomes" id="UP001271007"/>
    </source>
</evidence>
<proteinExistence type="predicted"/>
<protein>
    <submittedName>
        <fullName evidence="2">Uncharacterized protein</fullName>
    </submittedName>
</protein>